<dbReference type="GO" id="GO:0004729">
    <property type="term" value="F:oxygen-dependent protoporphyrinogen oxidase activity"/>
    <property type="evidence" value="ECO:0007669"/>
    <property type="project" value="UniProtKB-UniRule"/>
</dbReference>
<dbReference type="SUPFAM" id="SSF54373">
    <property type="entry name" value="FAD-linked reductases, C-terminal domain"/>
    <property type="match status" value="1"/>
</dbReference>
<gene>
    <name evidence="13" type="ORF">SPOG_01984</name>
</gene>
<protein>
    <recommendedName>
        <fullName evidence="4 11">Protoporphyrinogen oxidase</fullName>
        <ecNumber evidence="4 11">1.3.3.4</ecNumber>
    </recommendedName>
</protein>
<dbReference type="AlphaFoldDB" id="S9VYB8"/>
<evidence type="ECO:0000259" key="12">
    <source>
        <dbReference type="Pfam" id="PF01593"/>
    </source>
</evidence>
<dbReference type="OrthoDB" id="438553at2759"/>
<comment type="catalytic activity">
    <reaction evidence="10 11">
        <text>protoporphyrinogen IX + 3 O2 = protoporphyrin IX + 3 H2O2</text>
        <dbReference type="Rhea" id="RHEA:25576"/>
        <dbReference type="ChEBI" id="CHEBI:15379"/>
        <dbReference type="ChEBI" id="CHEBI:16240"/>
        <dbReference type="ChEBI" id="CHEBI:57306"/>
        <dbReference type="ChEBI" id="CHEBI:57307"/>
        <dbReference type="EC" id="1.3.3.4"/>
    </reaction>
</comment>
<dbReference type="InterPro" id="IPR036188">
    <property type="entry name" value="FAD/NAD-bd_sf"/>
</dbReference>
<comment type="function">
    <text evidence="1 11">Catalyzes the 6-electron oxidation of protoporphyrinogen-IX to form protoporphyrin-IX.</text>
</comment>
<accession>S9VYB8</accession>
<dbReference type="EC" id="1.3.3.4" evidence="4 11"/>
<proteinExistence type="inferred from homology"/>
<dbReference type="Pfam" id="PF01593">
    <property type="entry name" value="Amino_oxidase"/>
    <property type="match status" value="1"/>
</dbReference>
<evidence type="ECO:0000256" key="9">
    <source>
        <dbReference type="ARBA" id="ARBA00023244"/>
    </source>
</evidence>
<dbReference type="HOGENOM" id="CLU_009629_1_0_1"/>
<dbReference type="Gene3D" id="3.50.50.60">
    <property type="entry name" value="FAD/NAD(P)-binding domain"/>
    <property type="match status" value="1"/>
</dbReference>
<dbReference type="PANTHER" id="PTHR42923:SF3">
    <property type="entry name" value="PROTOPORPHYRINOGEN OXIDASE"/>
    <property type="match status" value="1"/>
</dbReference>
<dbReference type="GO" id="GO:0006782">
    <property type="term" value="P:protoporphyrinogen IX biosynthetic process"/>
    <property type="evidence" value="ECO:0007669"/>
    <property type="project" value="UniProtKB-UniRule"/>
</dbReference>
<dbReference type="STRING" id="653667.S9VYB8"/>
<dbReference type="GO" id="GO:0005743">
    <property type="term" value="C:mitochondrial inner membrane"/>
    <property type="evidence" value="ECO:0007669"/>
    <property type="project" value="UniProtKB-SubCell"/>
</dbReference>
<comment type="cofactor">
    <cofactor evidence="11">
        <name>FAD</name>
        <dbReference type="ChEBI" id="CHEBI:57692"/>
    </cofactor>
    <text evidence="11">Binds 1 FAD per subunit.</text>
</comment>
<organism evidence="13 14">
    <name type="scientific">Schizosaccharomyces cryophilus (strain OY26 / ATCC MYA-4695 / CBS 11777 / NBRC 106824 / NRRL Y48691)</name>
    <name type="common">Fission yeast</name>
    <dbReference type="NCBI Taxonomy" id="653667"/>
    <lineage>
        <taxon>Eukaryota</taxon>
        <taxon>Fungi</taxon>
        <taxon>Dikarya</taxon>
        <taxon>Ascomycota</taxon>
        <taxon>Taphrinomycotina</taxon>
        <taxon>Schizosaccharomycetes</taxon>
        <taxon>Schizosaccharomycetales</taxon>
        <taxon>Schizosaccharomycetaceae</taxon>
        <taxon>Schizosaccharomyces</taxon>
    </lineage>
</organism>
<dbReference type="RefSeq" id="XP_013022542.1">
    <property type="nucleotide sequence ID" value="XM_013167088.1"/>
</dbReference>
<evidence type="ECO:0000256" key="11">
    <source>
        <dbReference type="RuleBase" id="RU367069"/>
    </source>
</evidence>
<dbReference type="NCBIfam" id="TIGR00562">
    <property type="entry name" value="proto_IX_ox"/>
    <property type="match status" value="1"/>
</dbReference>
<sequence length="487" mass="53496">MKVAICGGGIAGLSTAFYLSRLIPTCQIDLYEQGSRLGGWLQSVKIPTSSSPTGNVLFEQGPRTLRPSGLAGLATVDLLKQLKMEENIKPILKDSPSAKNKYIYYPNRLNAIPSGAFQALKSVTQPALRVVPFALLRDLFQKRKLDIEDESIGSFMERRFGKMFTHRLMSSLINGIYAGDLHSLSLRSTMFGFLADVERKYGSIILGIILASIRGELLTEKQKLLRASLLKNQGTKELFQSLRSSSMISLENGIESIASNLNAFLDASSNVSIRFNQPVTKLALSDSGDKIDVNNCRYDYAVFAMSSNQLSQLLPSPPMSTPTSSVYVVNLFYQDASMLNHKGFGYLVPLHLPNNPNHILGVVFDSEQNNPEQGTKLTVMMGGSSYAKDPKCIPTTPDEAVSYATEAVKQSLGIHISPDLANATLQQNCIPQYKVGHQLHLDNVQSWIKENLQGRLYLTGSWFNGVSIGDCILNGYKTAQEISLKGQ</sequence>
<evidence type="ECO:0000256" key="1">
    <source>
        <dbReference type="ARBA" id="ARBA00002600"/>
    </source>
</evidence>
<dbReference type="eggNOG" id="KOG1276">
    <property type="taxonomic scope" value="Eukaryota"/>
</dbReference>
<comment type="similarity">
    <text evidence="3 11">Belongs to the protoporphyrinogen/coproporphyrinogen oxidase family. Protoporphyrinogen oxidase subfamily.</text>
</comment>
<evidence type="ECO:0000256" key="10">
    <source>
        <dbReference type="ARBA" id="ARBA00047554"/>
    </source>
</evidence>
<evidence type="ECO:0000256" key="2">
    <source>
        <dbReference type="ARBA" id="ARBA00005073"/>
    </source>
</evidence>
<evidence type="ECO:0000313" key="13">
    <source>
        <dbReference type="EMBL" id="EPY52663.1"/>
    </source>
</evidence>
<dbReference type="PANTHER" id="PTHR42923">
    <property type="entry name" value="PROTOPORPHYRINOGEN OXIDASE"/>
    <property type="match status" value="1"/>
</dbReference>
<evidence type="ECO:0000256" key="4">
    <source>
        <dbReference type="ARBA" id="ARBA00012867"/>
    </source>
</evidence>
<dbReference type="UniPathway" id="UPA00251">
    <property type="reaction ID" value="UER00324"/>
</dbReference>
<keyword evidence="5 11" id="KW-0285">Flavoprotein</keyword>
<keyword evidence="7 11" id="KW-0560">Oxidoreductase</keyword>
<dbReference type="InterPro" id="IPR004572">
    <property type="entry name" value="Protoporphyrinogen_oxidase"/>
</dbReference>
<dbReference type="OMA" id="EHNQAVQ"/>
<evidence type="ECO:0000256" key="8">
    <source>
        <dbReference type="ARBA" id="ARBA00023133"/>
    </source>
</evidence>
<evidence type="ECO:0000256" key="3">
    <source>
        <dbReference type="ARBA" id="ARBA00010551"/>
    </source>
</evidence>
<keyword evidence="14" id="KW-1185">Reference proteome</keyword>
<dbReference type="InterPro" id="IPR002937">
    <property type="entry name" value="Amino_oxidase"/>
</dbReference>
<evidence type="ECO:0000256" key="6">
    <source>
        <dbReference type="ARBA" id="ARBA00022827"/>
    </source>
</evidence>
<dbReference type="GeneID" id="25036308"/>
<feature type="domain" description="Amine oxidase" evidence="12">
    <location>
        <begin position="10"/>
        <end position="482"/>
    </location>
</feature>
<evidence type="ECO:0000256" key="5">
    <source>
        <dbReference type="ARBA" id="ARBA00022630"/>
    </source>
</evidence>
<keyword evidence="8 11" id="KW-0350">Heme biosynthesis</keyword>
<evidence type="ECO:0000256" key="7">
    <source>
        <dbReference type="ARBA" id="ARBA00023002"/>
    </source>
</evidence>
<keyword evidence="9 11" id="KW-0627">Porphyrin biosynthesis</keyword>
<comment type="pathway">
    <text evidence="2 11">Porphyrin-containing compound metabolism; protoporphyrin-IX biosynthesis; protoporphyrin-IX from protoporphyrinogen-IX: step 1/1.</text>
</comment>
<dbReference type="InterPro" id="IPR050464">
    <property type="entry name" value="Zeta_carotene_desat/Oxidored"/>
</dbReference>
<dbReference type="EMBL" id="KE546989">
    <property type="protein sequence ID" value="EPY52663.1"/>
    <property type="molecule type" value="Genomic_DNA"/>
</dbReference>
<keyword evidence="6 11" id="KW-0274">FAD</keyword>
<dbReference type="SUPFAM" id="SSF51905">
    <property type="entry name" value="FAD/NAD(P)-binding domain"/>
    <property type="match status" value="1"/>
</dbReference>
<reference evidence="13 14" key="1">
    <citation type="journal article" date="2011" name="Science">
        <title>Comparative functional genomics of the fission yeasts.</title>
        <authorList>
            <person name="Rhind N."/>
            <person name="Chen Z."/>
            <person name="Yassour M."/>
            <person name="Thompson D.A."/>
            <person name="Haas B.J."/>
            <person name="Habib N."/>
            <person name="Wapinski I."/>
            <person name="Roy S."/>
            <person name="Lin M.F."/>
            <person name="Heiman D.I."/>
            <person name="Young S.K."/>
            <person name="Furuya K."/>
            <person name="Guo Y."/>
            <person name="Pidoux A."/>
            <person name="Chen H.M."/>
            <person name="Robbertse B."/>
            <person name="Goldberg J.M."/>
            <person name="Aoki K."/>
            <person name="Bayne E.H."/>
            <person name="Berlin A.M."/>
            <person name="Desjardins C.A."/>
            <person name="Dobbs E."/>
            <person name="Dukaj L."/>
            <person name="Fan L."/>
            <person name="FitzGerald M.G."/>
            <person name="French C."/>
            <person name="Gujja S."/>
            <person name="Hansen K."/>
            <person name="Keifenheim D."/>
            <person name="Levin J.Z."/>
            <person name="Mosher R.A."/>
            <person name="Mueller C.A."/>
            <person name="Pfiffner J."/>
            <person name="Priest M."/>
            <person name="Russ C."/>
            <person name="Smialowska A."/>
            <person name="Swoboda P."/>
            <person name="Sykes S.M."/>
            <person name="Vaughn M."/>
            <person name="Vengrova S."/>
            <person name="Yoder R."/>
            <person name="Zeng Q."/>
            <person name="Allshire R."/>
            <person name="Baulcombe D."/>
            <person name="Birren B.W."/>
            <person name="Brown W."/>
            <person name="Ekwall K."/>
            <person name="Kellis M."/>
            <person name="Leatherwood J."/>
            <person name="Levin H."/>
            <person name="Margalit H."/>
            <person name="Martienssen R."/>
            <person name="Nieduszynski C.A."/>
            <person name="Spatafora J.W."/>
            <person name="Friedman N."/>
            <person name="Dalgaard J.Z."/>
            <person name="Baumann P."/>
            <person name="Niki H."/>
            <person name="Regev A."/>
            <person name="Nusbaum C."/>
        </authorList>
    </citation>
    <scope>NUCLEOTIDE SEQUENCE [LARGE SCALE GENOMIC DNA]</scope>
    <source>
        <strain evidence="14">OY26 / ATCC MYA-4695 / CBS 11777 / NBRC 106824 / NRRL Y48691</strain>
    </source>
</reference>
<evidence type="ECO:0000313" key="14">
    <source>
        <dbReference type="Proteomes" id="UP000015464"/>
    </source>
</evidence>
<dbReference type="Proteomes" id="UP000015464">
    <property type="component" value="Unassembled WGS sequence"/>
</dbReference>
<comment type="subcellular location">
    <subcellularLocation>
        <location evidence="11">Mitochondrion inner membrane</location>
    </subcellularLocation>
</comment>
<name>S9VYB8_SCHCR</name>